<keyword evidence="8" id="KW-0967">Endosome</keyword>
<dbReference type="InterPro" id="IPR002000">
    <property type="entry name" value="Lysosome-assoc_membr_glycop"/>
</dbReference>
<evidence type="ECO:0000256" key="12">
    <source>
        <dbReference type="ARBA" id="ARBA00023180"/>
    </source>
</evidence>
<feature type="domain" description="Lysosome-associated membrane glycoprotein 2-like luminal" evidence="24">
    <location>
        <begin position="25"/>
        <end position="176"/>
    </location>
</feature>
<keyword evidence="6 20" id="KW-0812">Transmembrane</keyword>
<evidence type="ECO:0000256" key="7">
    <source>
        <dbReference type="ARBA" id="ARBA00022729"/>
    </source>
</evidence>
<feature type="signal peptide" evidence="23">
    <location>
        <begin position="1"/>
        <end position="20"/>
    </location>
</feature>
<feature type="region of interest" description="Disordered" evidence="21">
    <location>
        <begin position="185"/>
        <end position="218"/>
    </location>
</feature>
<evidence type="ECO:0000256" key="11">
    <source>
        <dbReference type="ARBA" id="ARBA00023136"/>
    </source>
</evidence>
<evidence type="ECO:0000256" key="23">
    <source>
        <dbReference type="SAM" id="SignalP"/>
    </source>
</evidence>
<evidence type="ECO:0000256" key="22">
    <source>
        <dbReference type="SAM" id="Phobius"/>
    </source>
</evidence>
<dbReference type="EMBL" id="JAIZAY010000013">
    <property type="protein sequence ID" value="KAJ8030770.1"/>
    <property type="molecule type" value="Genomic_DNA"/>
</dbReference>
<sequence length="459" mass="49625">MKSAIACLLGLTALLCGTCAASSLYQFTEDGLTMLEEMDLVLEVPYEKTNNSTGSVVLKVENAAVYEAGCSLNTSYAVLQLQFGNLLPHNVTQTFKSDGNFFWMEEIVFEILHDPEIFKDAKDDKSVTFSFPGELFNTSLGNSYACNADVTEQIAQPKGKPFNMTFSNMKLQPFDVTDAKFSAGKHCAEDPGKTTPGTTPGTTNPGTNGTTIHTTPGTMGTTTGFTEMTTSAPATTHLAPTTKPPVGPTLNKLNVTHDGHNCIMEEVIGTFEVTRKNGSTFVVTMNDAIVDQGKSRCGNKSSNESAILFATFGKIDGSTLRQEFAVNGDKYYYLKRITLSLIGETSKKGEGNITFDVVMDNNNTFQVTFGKSLKCNSNTTITNKTKDYSVRMYFYSVRLQAFDIKNDTFSTASSCPADNAVSNIVPIAVGCALAVLVIIVLVAYLIGRRNSSRAGYESV</sequence>
<proteinExistence type="inferred from homology"/>
<feature type="chain" id="PRO_5040320478" description="Lysosome-associated membrane glycoprotein 5" evidence="23">
    <location>
        <begin position="21"/>
        <end position="459"/>
    </location>
</feature>
<evidence type="ECO:0000256" key="8">
    <source>
        <dbReference type="ARBA" id="ARBA00022753"/>
    </source>
</evidence>
<dbReference type="GO" id="GO:0031902">
    <property type="term" value="C:late endosome membrane"/>
    <property type="evidence" value="ECO:0007669"/>
    <property type="project" value="TreeGrafter"/>
</dbReference>
<keyword evidence="7 23" id="KW-0732">Signal</keyword>
<dbReference type="GO" id="GO:0005886">
    <property type="term" value="C:plasma membrane"/>
    <property type="evidence" value="ECO:0007669"/>
    <property type="project" value="UniProtKB-SubCell"/>
</dbReference>
<evidence type="ECO:0000256" key="13">
    <source>
        <dbReference type="ARBA" id="ARBA00023273"/>
    </source>
</evidence>
<comment type="subcellular location">
    <subcellularLocation>
        <location evidence="4">Cell projection</location>
        <location evidence="4">Dendrite</location>
    </subcellularLocation>
    <subcellularLocation>
        <location evidence="17">Cell projection</location>
        <location evidence="17">Growth cone membrane</location>
        <topology evidence="17">Single-pass type I membrane protein</topology>
    </subcellularLocation>
    <subcellularLocation>
        <location evidence="15">Cytoplasmic vesicle</location>
        <location evidence="15">Secretory vesicle</location>
        <location evidence="15">Synaptic vesicle membrane</location>
        <topology evidence="15">Single-pass type I membrane protein</topology>
    </subcellularLocation>
    <subcellularLocation>
        <location evidence="2">Early endosome membrane</location>
        <topology evidence="2">Single-pass type I membrane protein</topology>
    </subcellularLocation>
    <subcellularLocation>
        <location evidence="1">Endoplasmic reticulum-Golgi intermediate compartment membrane</location>
        <topology evidence="1">Single-pass type I membrane protein</topology>
    </subcellularLocation>
    <subcellularLocation>
        <location evidence="20">Membrane</location>
        <topology evidence="20">Single-pass type I membrane protein</topology>
    </subcellularLocation>
    <subcellularLocation>
        <location evidence="3">Recycling endosome</location>
    </subcellularLocation>
</comment>
<dbReference type="OrthoDB" id="6232933at2759"/>
<dbReference type="PROSITE" id="PS51407">
    <property type="entry name" value="LAMP_3"/>
    <property type="match status" value="1"/>
</dbReference>
<dbReference type="AlphaFoldDB" id="A0A9Q1BQI6"/>
<comment type="caution">
    <text evidence="26">The sequence shown here is derived from an EMBL/GenBank/DDBJ whole genome shotgun (WGS) entry which is preliminary data.</text>
</comment>
<gene>
    <name evidence="26" type="ORF">HOLleu_27272</name>
</gene>
<evidence type="ECO:0000256" key="15">
    <source>
        <dbReference type="ARBA" id="ARBA00029428"/>
    </source>
</evidence>
<evidence type="ECO:0000259" key="24">
    <source>
        <dbReference type="Pfam" id="PF01299"/>
    </source>
</evidence>
<keyword evidence="10" id="KW-0770">Synapse</keyword>
<dbReference type="InterPro" id="IPR048524">
    <property type="entry name" value="Lamp2-like_TM"/>
</dbReference>
<organism evidence="26 27">
    <name type="scientific">Holothuria leucospilota</name>
    <name type="common">Black long sea cucumber</name>
    <name type="synonym">Mertensiothuria leucospilota</name>
    <dbReference type="NCBI Taxonomy" id="206669"/>
    <lineage>
        <taxon>Eukaryota</taxon>
        <taxon>Metazoa</taxon>
        <taxon>Echinodermata</taxon>
        <taxon>Eleutherozoa</taxon>
        <taxon>Echinozoa</taxon>
        <taxon>Holothuroidea</taxon>
        <taxon>Aspidochirotacea</taxon>
        <taxon>Aspidochirotida</taxon>
        <taxon>Holothuriidae</taxon>
        <taxon>Holothuria</taxon>
    </lineage>
</organism>
<protein>
    <recommendedName>
        <fullName evidence="18">Lysosome-associated membrane glycoprotein 5</fullName>
    </recommendedName>
    <alternativeName>
        <fullName evidence="19">Lysosome-associated membrane protein 5</fullName>
    </alternativeName>
</protein>
<feature type="compositionally biased region" description="Low complexity" evidence="21">
    <location>
        <begin position="193"/>
        <end position="218"/>
    </location>
</feature>
<keyword evidence="27" id="KW-1185">Reference proteome</keyword>
<evidence type="ECO:0000256" key="10">
    <source>
        <dbReference type="ARBA" id="ARBA00023018"/>
    </source>
</evidence>
<evidence type="ECO:0000313" key="26">
    <source>
        <dbReference type="EMBL" id="KAJ8030770.1"/>
    </source>
</evidence>
<evidence type="ECO:0000256" key="19">
    <source>
        <dbReference type="ARBA" id="ARBA00076257"/>
    </source>
</evidence>
<evidence type="ECO:0000256" key="18">
    <source>
        <dbReference type="ARBA" id="ARBA00074379"/>
    </source>
</evidence>
<feature type="transmembrane region" description="Helical" evidence="22">
    <location>
        <begin position="424"/>
        <end position="446"/>
    </location>
</feature>
<dbReference type="Pfam" id="PF21222">
    <property type="entry name" value="Lamp2_2nd"/>
    <property type="match status" value="1"/>
</dbReference>
<evidence type="ECO:0000256" key="1">
    <source>
        <dbReference type="ARBA" id="ARBA00004151"/>
    </source>
</evidence>
<dbReference type="InterPro" id="IPR048528">
    <property type="entry name" value="Lamp2-like_luminal"/>
</dbReference>
<dbReference type="GO" id="GO:0072594">
    <property type="term" value="P:establishment of protein localization to organelle"/>
    <property type="evidence" value="ECO:0007669"/>
    <property type="project" value="TreeGrafter"/>
</dbReference>
<dbReference type="Gene3D" id="2.40.160.110">
    <property type="match status" value="2"/>
</dbReference>
<keyword evidence="13" id="KW-0966">Cell projection</keyword>
<evidence type="ECO:0000256" key="14">
    <source>
        <dbReference type="ARBA" id="ARBA00023329"/>
    </source>
</evidence>
<evidence type="ECO:0000256" key="21">
    <source>
        <dbReference type="SAM" id="MobiDB-lite"/>
    </source>
</evidence>
<keyword evidence="12" id="KW-0325">Glycoprotein</keyword>
<evidence type="ECO:0000256" key="16">
    <source>
        <dbReference type="ARBA" id="ARBA00053950"/>
    </source>
</evidence>
<feature type="domain" description="Lysosome-associated membrane glycoprotein 2-like luminal" evidence="24">
    <location>
        <begin position="248"/>
        <end position="405"/>
    </location>
</feature>
<evidence type="ECO:0000256" key="3">
    <source>
        <dbReference type="ARBA" id="ARBA00004172"/>
    </source>
</evidence>
<dbReference type="Pfam" id="PF01299">
    <property type="entry name" value="Lamp2-like_luminal"/>
    <property type="match status" value="2"/>
</dbReference>
<feature type="domain" description="Lysosome-associated membrane glycoprotein 2-like transmembrane" evidence="25">
    <location>
        <begin position="425"/>
        <end position="456"/>
    </location>
</feature>
<name>A0A9Q1BQI6_HOLLE</name>
<dbReference type="PANTHER" id="PTHR11506">
    <property type="entry name" value="LYSOSOME-ASSOCIATED MEMBRANE GLYCOPROTEIN"/>
    <property type="match status" value="1"/>
</dbReference>
<evidence type="ECO:0000313" key="27">
    <source>
        <dbReference type="Proteomes" id="UP001152320"/>
    </source>
</evidence>
<comment type="caution">
    <text evidence="20">Lacks conserved residue(s) required for the propagation of feature annotation.</text>
</comment>
<keyword evidence="9 22" id="KW-1133">Transmembrane helix</keyword>
<keyword evidence="11 20" id="KW-0472">Membrane</keyword>
<dbReference type="Proteomes" id="UP001152320">
    <property type="component" value="Chromosome 13"/>
</dbReference>
<comment type="similarity">
    <text evidence="5 20">Belongs to the LAMP family.</text>
</comment>
<dbReference type="GO" id="GO:0005765">
    <property type="term" value="C:lysosomal membrane"/>
    <property type="evidence" value="ECO:0007669"/>
    <property type="project" value="TreeGrafter"/>
</dbReference>
<evidence type="ECO:0000259" key="25">
    <source>
        <dbReference type="Pfam" id="PF21222"/>
    </source>
</evidence>
<reference evidence="26" key="1">
    <citation type="submission" date="2021-10" db="EMBL/GenBank/DDBJ databases">
        <title>Tropical sea cucumber genome reveals ecological adaptation and Cuvierian tubules defense mechanism.</title>
        <authorList>
            <person name="Chen T."/>
        </authorList>
    </citation>
    <scope>NUCLEOTIDE SEQUENCE</scope>
    <source>
        <strain evidence="26">Nanhai2018</strain>
        <tissue evidence="26">Muscle</tissue>
    </source>
</reference>
<dbReference type="PRINTS" id="PR00336">
    <property type="entry name" value="LYSASSOCTDMP"/>
</dbReference>
<evidence type="ECO:0000256" key="4">
    <source>
        <dbReference type="ARBA" id="ARBA00004279"/>
    </source>
</evidence>
<comment type="function">
    <text evidence="16">Plays a role in short-term synaptic plasticity in a subset of GABAergic neurons in the brain.</text>
</comment>
<keyword evidence="14" id="KW-0968">Cytoplasmic vesicle</keyword>
<evidence type="ECO:0000256" key="6">
    <source>
        <dbReference type="ARBA" id="ARBA00022692"/>
    </source>
</evidence>
<dbReference type="PANTHER" id="PTHR11506:SF35">
    <property type="entry name" value="LYSOSOME-ASSOCIATED MEMBRANE GLYCOPROTEIN 5"/>
    <property type="match status" value="1"/>
</dbReference>
<evidence type="ECO:0000256" key="2">
    <source>
        <dbReference type="ARBA" id="ARBA00004158"/>
    </source>
</evidence>
<accession>A0A9Q1BQI6</accession>
<evidence type="ECO:0000256" key="17">
    <source>
        <dbReference type="ARBA" id="ARBA00060492"/>
    </source>
</evidence>
<evidence type="ECO:0000256" key="20">
    <source>
        <dbReference type="PROSITE-ProRule" id="PRU00740"/>
    </source>
</evidence>
<evidence type="ECO:0000256" key="5">
    <source>
        <dbReference type="ARBA" id="ARBA00009644"/>
    </source>
</evidence>
<evidence type="ECO:0000256" key="9">
    <source>
        <dbReference type="ARBA" id="ARBA00022989"/>
    </source>
</evidence>